<dbReference type="InterPro" id="IPR042095">
    <property type="entry name" value="SUMF_sf"/>
</dbReference>
<dbReference type="KEGG" id="bfm:BP422_02275"/>
<dbReference type="PANTHER" id="PTHR23150">
    <property type="entry name" value="SULFATASE MODIFYING FACTOR 1, 2"/>
    <property type="match status" value="1"/>
</dbReference>
<dbReference type="InterPro" id="IPR005532">
    <property type="entry name" value="SUMF_dom"/>
</dbReference>
<gene>
    <name evidence="2" type="ORF">BP422_02275</name>
</gene>
<evidence type="ECO:0000313" key="3">
    <source>
        <dbReference type="Proteomes" id="UP000197781"/>
    </source>
</evidence>
<dbReference type="Pfam" id="PF03781">
    <property type="entry name" value="FGE-sulfatase"/>
    <property type="match status" value="1"/>
</dbReference>
<dbReference type="Gene3D" id="3.90.1580.10">
    <property type="entry name" value="paralog of FGE (formylglycine-generating enzyme)"/>
    <property type="match status" value="1"/>
</dbReference>
<dbReference type="InterPro" id="IPR051043">
    <property type="entry name" value="Sulfatase_Mod_Factor_Kinase"/>
</dbReference>
<dbReference type="InterPro" id="IPR016187">
    <property type="entry name" value="CTDL_fold"/>
</dbReference>
<name>A0A220MBW0_9BACL</name>
<proteinExistence type="predicted"/>
<reference evidence="2 3" key="1">
    <citation type="submission" date="2016-11" db="EMBL/GenBank/DDBJ databases">
        <authorList>
            <person name="Jaros S."/>
            <person name="Januszkiewicz K."/>
            <person name="Wedrychowicz H."/>
        </authorList>
    </citation>
    <scope>NUCLEOTIDE SEQUENCE [LARGE SCALE GENOMIC DNA]</scope>
    <source>
        <strain evidence="2 3">NF2</strain>
    </source>
</reference>
<sequence length="233" mass="26295">MERAYTMVNIPAGQIELRDDRIKATWTTEVNSFLLAPVPVTNALYFSVVQKAAGPNDHPEAPVVNVSWNDAISFCNLLSQQAGLTECYSIREDSEFVGWNEGANGYRLPTEAEWQYACKAGTGGYRYGDLDEIAWYQENAEGTAHAVGQKLPNAWGLYDMLGNVWEWCWDLYDVNVYGSYRIFRGGSWAEEARGCGATCRRRSHPTFRIDDLGFRLARGLQNPKESITFILVR</sequence>
<dbReference type="AlphaFoldDB" id="A0A220MBW0"/>
<dbReference type="EMBL" id="CP018145">
    <property type="protein sequence ID" value="ASJ52472.1"/>
    <property type="molecule type" value="Genomic_DNA"/>
</dbReference>
<dbReference type="PANTHER" id="PTHR23150:SF19">
    <property type="entry name" value="FORMYLGLYCINE-GENERATING ENZYME"/>
    <property type="match status" value="1"/>
</dbReference>
<accession>A0A220MBW0</accession>
<organism evidence="2 3">
    <name type="scientific">Brevibacillus formosus</name>
    <dbReference type="NCBI Taxonomy" id="54913"/>
    <lineage>
        <taxon>Bacteria</taxon>
        <taxon>Bacillati</taxon>
        <taxon>Bacillota</taxon>
        <taxon>Bacilli</taxon>
        <taxon>Bacillales</taxon>
        <taxon>Paenibacillaceae</taxon>
        <taxon>Brevibacillus</taxon>
    </lineage>
</organism>
<dbReference type="RefSeq" id="WP_088906373.1">
    <property type="nucleotide sequence ID" value="NZ_CP018145.1"/>
</dbReference>
<protein>
    <submittedName>
        <fullName evidence="2">Cytoplasmic protein</fullName>
    </submittedName>
</protein>
<dbReference type="SUPFAM" id="SSF56436">
    <property type="entry name" value="C-type lectin-like"/>
    <property type="match status" value="1"/>
</dbReference>
<dbReference type="Proteomes" id="UP000197781">
    <property type="component" value="Chromosome"/>
</dbReference>
<dbReference type="GO" id="GO:0120147">
    <property type="term" value="F:formylglycine-generating oxidase activity"/>
    <property type="evidence" value="ECO:0007669"/>
    <property type="project" value="TreeGrafter"/>
</dbReference>
<evidence type="ECO:0000313" key="2">
    <source>
        <dbReference type="EMBL" id="ASJ52472.1"/>
    </source>
</evidence>
<feature type="domain" description="Sulfatase-modifying factor enzyme-like" evidence="1">
    <location>
        <begin position="6"/>
        <end position="218"/>
    </location>
</feature>
<evidence type="ECO:0000259" key="1">
    <source>
        <dbReference type="Pfam" id="PF03781"/>
    </source>
</evidence>